<dbReference type="InterPro" id="IPR013189">
    <property type="entry name" value="Glyco_hydro_32_C"/>
</dbReference>
<gene>
    <name evidence="8" type="ORF">B0J11DRAFT_553303</name>
</gene>
<comment type="caution">
    <text evidence="8">The sequence shown here is derived from an EMBL/GenBank/DDBJ whole genome shotgun (WGS) entry which is preliminary data.</text>
</comment>
<dbReference type="PROSITE" id="PS00609">
    <property type="entry name" value="GLYCOSYL_HYDROL_F32"/>
    <property type="match status" value="1"/>
</dbReference>
<dbReference type="InterPro" id="IPR001362">
    <property type="entry name" value="Glyco_hydro_32"/>
</dbReference>
<keyword evidence="2" id="KW-0732">Signal</keyword>
<accession>A0A9P9DC46</accession>
<dbReference type="InterPro" id="IPR023296">
    <property type="entry name" value="Glyco_hydro_beta-prop_sf"/>
</dbReference>
<dbReference type="GO" id="GO:0051670">
    <property type="term" value="F:inulinase activity"/>
    <property type="evidence" value="ECO:0007669"/>
    <property type="project" value="UniProtKB-ARBA"/>
</dbReference>
<dbReference type="Proteomes" id="UP000700596">
    <property type="component" value="Unassembled WGS sequence"/>
</dbReference>
<reference evidence="8" key="1">
    <citation type="journal article" date="2021" name="Nat. Commun.">
        <title>Genetic determinants of endophytism in the Arabidopsis root mycobiome.</title>
        <authorList>
            <person name="Mesny F."/>
            <person name="Miyauchi S."/>
            <person name="Thiergart T."/>
            <person name="Pickel B."/>
            <person name="Atanasova L."/>
            <person name="Karlsson M."/>
            <person name="Huettel B."/>
            <person name="Barry K.W."/>
            <person name="Haridas S."/>
            <person name="Chen C."/>
            <person name="Bauer D."/>
            <person name="Andreopoulos W."/>
            <person name="Pangilinan J."/>
            <person name="LaButti K."/>
            <person name="Riley R."/>
            <person name="Lipzen A."/>
            <person name="Clum A."/>
            <person name="Drula E."/>
            <person name="Henrissat B."/>
            <person name="Kohler A."/>
            <person name="Grigoriev I.V."/>
            <person name="Martin F.M."/>
            <person name="Hacquard S."/>
        </authorList>
    </citation>
    <scope>NUCLEOTIDE SEQUENCE</scope>
    <source>
        <strain evidence="8">MPI-CAGE-CH-0243</strain>
    </source>
</reference>
<dbReference type="AlphaFoldDB" id="A0A9P9DC46"/>
<dbReference type="PANTHER" id="PTHR42800">
    <property type="entry name" value="EXOINULINASE INUD (AFU_ORTHOLOGUE AFUA_5G00480)"/>
    <property type="match status" value="1"/>
</dbReference>
<evidence type="ECO:0000259" key="7">
    <source>
        <dbReference type="Pfam" id="PF08244"/>
    </source>
</evidence>
<dbReference type="Pfam" id="PF08244">
    <property type="entry name" value="Glyco_hydro_32C"/>
    <property type="match status" value="1"/>
</dbReference>
<dbReference type="CDD" id="cd18622">
    <property type="entry name" value="GH32_Inu-like"/>
    <property type="match status" value="1"/>
</dbReference>
<keyword evidence="4 5" id="KW-0326">Glycosidase</keyword>
<dbReference type="InterPro" id="IPR018053">
    <property type="entry name" value="Glyco_hydro_32_AS"/>
</dbReference>
<evidence type="ECO:0000313" key="9">
    <source>
        <dbReference type="Proteomes" id="UP000700596"/>
    </source>
</evidence>
<dbReference type="Gene3D" id="2.115.10.20">
    <property type="entry name" value="Glycosyl hydrolase domain, family 43"/>
    <property type="match status" value="2"/>
</dbReference>
<sequence length="693" mass="76118">MVFGLCALHAASGQTYTEPYRPQYHFTPKENWMNDPNGLLYYNGVYHMYYQHNPGGNTWGAMSWGHATSRDLTHWQHQPIALLARGYPNNITEMFFSGTVVADVRNTSGFGTRMKVPLVAIYTSYYPMAQTVPSGKPIREGQQSQSIAYSLDEGMTWTTYEAGNPVILEPPKQYADQYREFRDPFVFWHDSSKKWIAVISLAQLHKLLIYTSSDLKVWTYASEFGPVNAIDGVWECPNIFPLPLDGDKANLKWVAQIGLNPGGPPGVIGSGTQYVVGSFDGTTFTADRNNIYSAPAIPKDSVIFQDFESPGSFADLGWNSTGDLIGTGPANGTLPGQQTVTGYLGNRLVNTFMNGDSTTGTLTSPSFKISHKYINFLIGGGYAPNKTSINLKVQGQIVRTATGANNEKLVWHGWDVSAFVGLSAVIEIVDSLTGGWGHISVDAISFSNTLARTQEANWVDWGPDFYAALTFNGLPLTDRIDIAWMNSWQYGAAIPTSPWRSAMSVPRKLSLKTINGKATLVQQPAEDWAALESSRRYSRSWDVVQEGNKELDFSGKTLDITLTFSDRSPVTSKSPQFGLILRATSDLAQQTRVGYDFTTREIFVDRTKSGDVGFDSTFPAVYYAPLSPGRNGEITMRILVDWSSVEVFGGVGDATLTAQIFPSDKAVHALLFSTDGSTKKVKISASNVGSAWN</sequence>
<name>A0A9P9DC46_9PLEO</name>
<organism evidence="8 9">
    <name type="scientific">Dendryphion nanum</name>
    <dbReference type="NCBI Taxonomy" id="256645"/>
    <lineage>
        <taxon>Eukaryota</taxon>
        <taxon>Fungi</taxon>
        <taxon>Dikarya</taxon>
        <taxon>Ascomycota</taxon>
        <taxon>Pezizomycotina</taxon>
        <taxon>Dothideomycetes</taxon>
        <taxon>Pleosporomycetidae</taxon>
        <taxon>Pleosporales</taxon>
        <taxon>Torulaceae</taxon>
        <taxon>Dendryphion</taxon>
    </lineage>
</organism>
<comment type="similarity">
    <text evidence="1 5">Belongs to the glycosyl hydrolase 32 family.</text>
</comment>
<evidence type="ECO:0000259" key="6">
    <source>
        <dbReference type="Pfam" id="PF00251"/>
    </source>
</evidence>
<evidence type="ECO:0000256" key="3">
    <source>
        <dbReference type="ARBA" id="ARBA00022801"/>
    </source>
</evidence>
<dbReference type="SUPFAM" id="SSF49899">
    <property type="entry name" value="Concanavalin A-like lectins/glucanases"/>
    <property type="match status" value="1"/>
</dbReference>
<evidence type="ECO:0000256" key="1">
    <source>
        <dbReference type="ARBA" id="ARBA00009902"/>
    </source>
</evidence>
<evidence type="ECO:0000256" key="2">
    <source>
        <dbReference type="ARBA" id="ARBA00022729"/>
    </source>
</evidence>
<dbReference type="InterPro" id="IPR013320">
    <property type="entry name" value="ConA-like_dom_sf"/>
</dbReference>
<feature type="domain" description="Glycosyl hydrolase family 32 N-terminal" evidence="6">
    <location>
        <begin position="448"/>
        <end position="524"/>
    </location>
</feature>
<dbReference type="FunFam" id="2.60.120.560:FF:000003">
    <property type="entry name" value="Extracellular exo-inulinase inuE"/>
    <property type="match status" value="1"/>
</dbReference>
<dbReference type="Gene3D" id="2.60.120.560">
    <property type="entry name" value="Exo-inulinase, domain 1"/>
    <property type="match status" value="1"/>
</dbReference>
<dbReference type="SMART" id="SM00640">
    <property type="entry name" value="Glyco_32"/>
    <property type="match status" value="1"/>
</dbReference>
<dbReference type="GO" id="GO:0004575">
    <property type="term" value="F:sucrose alpha-glucosidase activity"/>
    <property type="evidence" value="ECO:0007669"/>
    <property type="project" value="TreeGrafter"/>
</dbReference>
<dbReference type="InterPro" id="IPR013148">
    <property type="entry name" value="Glyco_hydro_32_N"/>
</dbReference>
<evidence type="ECO:0000256" key="4">
    <source>
        <dbReference type="ARBA" id="ARBA00023295"/>
    </source>
</evidence>
<dbReference type="SUPFAM" id="SSF75005">
    <property type="entry name" value="Arabinanase/levansucrase/invertase"/>
    <property type="match status" value="1"/>
</dbReference>
<keyword evidence="3 5" id="KW-0378">Hydrolase</keyword>
<dbReference type="GO" id="GO:0005737">
    <property type="term" value="C:cytoplasm"/>
    <property type="evidence" value="ECO:0007669"/>
    <property type="project" value="TreeGrafter"/>
</dbReference>
<keyword evidence="9" id="KW-1185">Reference proteome</keyword>
<feature type="domain" description="Glycosyl hydrolase family 32 N-terminal" evidence="6">
    <location>
        <begin position="25"/>
        <end position="288"/>
    </location>
</feature>
<protein>
    <submittedName>
        <fullName evidence="8">Exoinulinase InuD</fullName>
    </submittedName>
</protein>
<dbReference type="GO" id="GO:0005987">
    <property type="term" value="P:sucrose catabolic process"/>
    <property type="evidence" value="ECO:0007669"/>
    <property type="project" value="TreeGrafter"/>
</dbReference>
<proteinExistence type="inferred from homology"/>
<dbReference type="Pfam" id="PF00251">
    <property type="entry name" value="Glyco_hydro_32N"/>
    <property type="match status" value="2"/>
</dbReference>
<dbReference type="PANTHER" id="PTHR42800:SF1">
    <property type="entry name" value="EXOINULINASE INUD (AFU_ORTHOLOGUE AFUA_5G00480)"/>
    <property type="match status" value="1"/>
</dbReference>
<feature type="domain" description="Glycosyl hydrolase family 32 C-terminal" evidence="7">
    <location>
        <begin position="530"/>
        <end position="683"/>
    </location>
</feature>
<evidence type="ECO:0000256" key="5">
    <source>
        <dbReference type="RuleBase" id="RU362110"/>
    </source>
</evidence>
<evidence type="ECO:0000313" key="8">
    <source>
        <dbReference type="EMBL" id="KAH7116247.1"/>
    </source>
</evidence>
<dbReference type="EMBL" id="JAGMWT010000015">
    <property type="protein sequence ID" value="KAH7116247.1"/>
    <property type="molecule type" value="Genomic_DNA"/>
</dbReference>
<dbReference type="OrthoDB" id="202537at2759"/>